<evidence type="ECO:0000256" key="1">
    <source>
        <dbReference type="SAM" id="MobiDB-lite"/>
    </source>
</evidence>
<evidence type="ECO:0000313" key="2">
    <source>
        <dbReference type="Proteomes" id="UP000095280"/>
    </source>
</evidence>
<feature type="compositionally biased region" description="Basic and acidic residues" evidence="1">
    <location>
        <begin position="109"/>
        <end position="134"/>
    </location>
</feature>
<accession>A0A1I8FJB9</accession>
<feature type="region of interest" description="Disordered" evidence="1">
    <location>
        <begin position="78"/>
        <end position="156"/>
    </location>
</feature>
<dbReference type="Proteomes" id="UP000095280">
    <property type="component" value="Unplaced"/>
</dbReference>
<evidence type="ECO:0000313" key="3">
    <source>
        <dbReference type="WBParaSite" id="maker-unitig_37245-snap-gene-0.5-mRNA-1"/>
    </source>
</evidence>
<feature type="compositionally biased region" description="Basic residues" evidence="1">
    <location>
        <begin position="135"/>
        <end position="144"/>
    </location>
</feature>
<dbReference type="WBParaSite" id="maker-unitig_37245-snap-gene-0.5-mRNA-1">
    <property type="protein sequence ID" value="maker-unitig_37245-snap-gene-0.5-mRNA-1"/>
    <property type="gene ID" value="maker-unitig_37245-snap-gene-0.5"/>
</dbReference>
<proteinExistence type="predicted"/>
<protein>
    <submittedName>
        <fullName evidence="3">Kinesin motor domain-containing protein</fullName>
    </submittedName>
</protein>
<name>A0A1I8FJB9_9PLAT</name>
<reference evidence="3" key="1">
    <citation type="submission" date="2016-11" db="UniProtKB">
        <authorList>
            <consortium name="WormBaseParasite"/>
        </authorList>
    </citation>
    <scope>IDENTIFICATION</scope>
</reference>
<dbReference type="AlphaFoldDB" id="A0A1I8FJB9"/>
<sequence length="187" mass="20711">PRLASIAASLTSLRETVAAVESGAGKCHPGAVATPLGRRWILAIWTWTLNRFAMTASHVVFKDPKQLAVMEVSEKRKAGARSCSISMKGAPAEGEGLNFTRPARHHRPERSSHLLRPHEKAARSDQLPPKDKSRERRHCRRHSSAKTSGNMLRSLKTIPTCSRFMEKTRNVNVMKGLEVEEPELSGS</sequence>
<keyword evidence="2" id="KW-1185">Reference proteome</keyword>
<organism evidence="2 3">
    <name type="scientific">Macrostomum lignano</name>
    <dbReference type="NCBI Taxonomy" id="282301"/>
    <lineage>
        <taxon>Eukaryota</taxon>
        <taxon>Metazoa</taxon>
        <taxon>Spiralia</taxon>
        <taxon>Lophotrochozoa</taxon>
        <taxon>Platyhelminthes</taxon>
        <taxon>Rhabditophora</taxon>
        <taxon>Macrostomorpha</taxon>
        <taxon>Macrostomida</taxon>
        <taxon>Macrostomidae</taxon>
        <taxon>Macrostomum</taxon>
    </lineage>
</organism>